<dbReference type="AlphaFoldDB" id="A0A165DY37"/>
<sequence>MPKVAASKTEKTEKKSAGGAKKKSSPYNVFMKNELAKLKEKHPDMPHKERFKTAASSWATAKENPKNK</sequence>
<organism evidence="4 5">
    <name type="scientific">Calocera cornea HHB12733</name>
    <dbReference type="NCBI Taxonomy" id="1353952"/>
    <lineage>
        <taxon>Eukaryota</taxon>
        <taxon>Fungi</taxon>
        <taxon>Dikarya</taxon>
        <taxon>Basidiomycota</taxon>
        <taxon>Agaricomycotina</taxon>
        <taxon>Dacrymycetes</taxon>
        <taxon>Dacrymycetales</taxon>
        <taxon>Dacrymycetaceae</taxon>
        <taxon>Calocera</taxon>
    </lineage>
</organism>
<feature type="compositionally biased region" description="Basic and acidic residues" evidence="2">
    <location>
        <begin position="34"/>
        <end position="52"/>
    </location>
</feature>
<feature type="domain" description="HMG box" evidence="3">
    <location>
        <begin position="20"/>
        <end position="68"/>
    </location>
</feature>
<accession>A0A165DY37</accession>
<keyword evidence="1" id="KW-0238">DNA-binding</keyword>
<dbReference type="SUPFAM" id="SSF47095">
    <property type="entry name" value="HMG-box"/>
    <property type="match status" value="1"/>
</dbReference>
<keyword evidence="5" id="KW-1185">Reference proteome</keyword>
<dbReference type="Gene3D" id="1.10.30.10">
    <property type="entry name" value="High mobility group box domain"/>
    <property type="match status" value="1"/>
</dbReference>
<evidence type="ECO:0000256" key="2">
    <source>
        <dbReference type="SAM" id="MobiDB-lite"/>
    </source>
</evidence>
<evidence type="ECO:0000313" key="4">
    <source>
        <dbReference type="EMBL" id="KZT53778.1"/>
    </source>
</evidence>
<dbReference type="InterPro" id="IPR009071">
    <property type="entry name" value="HMG_box_dom"/>
</dbReference>
<dbReference type="PROSITE" id="PS50118">
    <property type="entry name" value="HMG_BOX_2"/>
    <property type="match status" value="1"/>
</dbReference>
<dbReference type="EMBL" id="KV424029">
    <property type="protein sequence ID" value="KZT53778.1"/>
    <property type="molecule type" value="Genomic_DNA"/>
</dbReference>
<dbReference type="InterPro" id="IPR056775">
    <property type="entry name" value="YABBY_C"/>
</dbReference>
<feature type="DNA-binding region" description="HMG box" evidence="1">
    <location>
        <begin position="20"/>
        <end position="68"/>
    </location>
</feature>
<feature type="region of interest" description="Disordered" evidence="2">
    <location>
        <begin position="1"/>
        <end position="68"/>
    </location>
</feature>
<evidence type="ECO:0000313" key="5">
    <source>
        <dbReference type="Proteomes" id="UP000076842"/>
    </source>
</evidence>
<dbReference type="GO" id="GO:0005634">
    <property type="term" value="C:nucleus"/>
    <property type="evidence" value="ECO:0007669"/>
    <property type="project" value="UniProtKB-UniRule"/>
</dbReference>
<dbReference type="OrthoDB" id="667577at2759"/>
<dbReference type="Pfam" id="PF04690">
    <property type="entry name" value="YABBY"/>
    <property type="match status" value="1"/>
</dbReference>
<dbReference type="InterPro" id="IPR036910">
    <property type="entry name" value="HMG_box_dom_sf"/>
</dbReference>
<dbReference type="Proteomes" id="UP000076842">
    <property type="component" value="Unassembled WGS sequence"/>
</dbReference>
<evidence type="ECO:0000256" key="1">
    <source>
        <dbReference type="PROSITE-ProRule" id="PRU00267"/>
    </source>
</evidence>
<dbReference type="InParanoid" id="A0A165DY37"/>
<keyword evidence="1" id="KW-0539">Nucleus</keyword>
<name>A0A165DY37_9BASI</name>
<gene>
    <name evidence="4" type="ORF">CALCODRAFT_500723</name>
</gene>
<dbReference type="GO" id="GO:0003677">
    <property type="term" value="F:DNA binding"/>
    <property type="evidence" value="ECO:0007669"/>
    <property type="project" value="UniProtKB-UniRule"/>
</dbReference>
<reference evidence="4 5" key="1">
    <citation type="journal article" date="2016" name="Mol. Biol. Evol.">
        <title>Comparative Genomics of Early-Diverging Mushroom-Forming Fungi Provides Insights into the Origins of Lignocellulose Decay Capabilities.</title>
        <authorList>
            <person name="Nagy L.G."/>
            <person name="Riley R."/>
            <person name="Tritt A."/>
            <person name="Adam C."/>
            <person name="Daum C."/>
            <person name="Floudas D."/>
            <person name="Sun H."/>
            <person name="Yadav J.S."/>
            <person name="Pangilinan J."/>
            <person name="Larsson K.H."/>
            <person name="Matsuura K."/>
            <person name="Barry K."/>
            <person name="Labutti K."/>
            <person name="Kuo R."/>
            <person name="Ohm R.A."/>
            <person name="Bhattacharya S.S."/>
            <person name="Shirouzu T."/>
            <person name="Yoshinaga Y."/>
            <person name="Martin F.M."/>
            <person name="Grigoriev I.V."/>
            <person name="Hibbett D.S."/>
        </authorList>
    </citation>
    <scope>NUCLEOTIDE SEQUENCE [LARGE SCALE GENOMIC DNA]</scope>
    <source>
        <strain evidence="4 5">HHB12733</strain>
    </source>
</reference>
<proteinExistence type="predicted"/>
<protein>
    <recommendedName>
        <fullName evidence="3">HMG box domain-containing protein</fullName>
    </recommendedName>
</protein>
<evidence type="ECO:0000259" key="3">
    <source>
        <dbReference type="PROSITE" id="PS50118"/>
    </source>
</evidence>